<reference evidence="2" key="1">
    <citation type="journal article" date="2015" name="Nature">
        <title>Complex archaea that bridge the gap between prokaryotes and eukaryotes.</title>
        <authorList>
            <person name="Spang A."/>
            <person name="Saw J.H."/>
            <person name="Jorgensen S.L."/>
            <person name="Zaremba-Niedzwiedzka K."/>
            <person name="Martijn J."/>
            <person name="Lind A.E."/>
            <person name="van Eijk R."/>
            <person name="Schleper C."/>
            <person name="Guy L."/>
            <person name="Ettema T.J."/>
        </authorList>
    </citation>
    <scope>NUCLEOTIDE SEQUENCE</scope>
</reference>
<feature type="compositionally biased region" description="Polar residues" evidence="1">
    <location>
        <begin position="42"/>
        <end position="57"/>
    </location>
</feature>
<organism evidence="2">
    <name type="scientific">marine sediment metagenome</name>
    <dbReference type="NCBI Taxonomy" id="412755"/>
    <lineage>
        <taxon>unclassified sequences</taxon>
        <taxon>metagenomes</taxon>
        <taxon>ecological metagenomes</taxon>
    </lineage>
</organism>
<protein>
    <submittedName>
        <fullName evidence="2">Uncharacterized protein</fullName>
    </submittedName>
</protein>
<dbReference type="AlphaFoldDB" id="A0A0F9WVG1"/>
<dbReference type="EMBL" id="LAZR01000193">
    <property type="protein sequence ID" value="KKN82908.1"/>
    <property type="molecule type" value="Genomic_DNA"/>
</dbReference>
<evidence type="ECO:0000313" key="2">
    <source>
        <dbReference type="EMBL" id="KKN82908.1"/>
    </source>
</evidence>
<feature type="compositionally biased region" description="Basic and acidic residues" evidence="1">
    <location>
        <begin position="59"/>
        <end position="77"/>
    </location>
</feature>
<comment type="caution">
    <text evidence="2">The sequence shown here is derived from an EMBL/GenBank/DDBJ whole genome shotgun (WGS) entry which is preliminary data.</text>
</comment>
<evidence type="ECO:0000256" key="1">
    <source>
        <dbReference type="SAM" id="MobiDB-lite"/>
    </source>
</evidence>
<sequence>MAQDNPHKTAPKGGDMPAGTTDPDILSEDQIASERMGDNALQAKNQLDQHNQRTTQAGAKREPDKDTLEAFRKMDEK</sequence>
<feature type="region of interest" description="Disordered" evidence="1">
    <location>
        <begin position="1"/>
        <end position="77"/>
    </location>
</feature>
<gene>
    <name evidence="2" type="ORF">LCGC14_0304480</name>
</gene>
<proteinExistence type="predicted"/>
<name>A0A0F9WVG1_9ZZZZ</name>
<accession>A0A0F9WVG1</accession>